<keyword evidence="1" id="KW-0805">Transcription regulation</keyword>
<dbReference type="InterPro" id="IPR001471">
    <property type="entry name" value="AP2/ERF_dom"/>
</dbReference>
<sequence>MNILNRKPLKFRSSATRDLCQASKRSSLKFKCGNKTGYFGVKLRTDGRFDAYISVDGKKIYCGMSSTAAGAAIAYDRKAIEIFGELAVLNFGGFE</sequence>
<dbReference type="Proteomes" id="UP000420562">
    <property type="component" value="Unassembled WGS sequence"/>
</dbReference>
<dbReference type="SMART" id="SM00380">
    <property type="entry name" value="AP2"/>
    <property type="match status" value="1"/>
</dbReference>
<evidence type="ECO:0000313" key="5">
    <source>
        <dbReference type="EMBL" id="KAB0666802.1"/>
    </source>
</evidence>
<evidence type="ECO:0000256" key="2">
    <source>
        <dbReference type="ARBA" id="ARBA00023125"/>
    </source>
</evidence>
<reference evidence="5 6" key="1">
    <citation type="submission" date="2019-09" db="EMBL/GenBank/DDBJ databases">
        <title>Geobacter sp. Red96, a novel strain isolated from paddy soil.</title>
        <authorList>
            <person name="Xu Z."/>
            <person name="Masuda Y."/>
            <person name="Itoh H."/>
            <person name="Senoo K."/>
        </authorList>
    </citation>
    <scope>NUCLEOTIDE SEQUENCE [LARGE SCALE GENOMIC DNA]</scope>
    <source>
        <strain evidence="5 6">Red96</strain>
    </source>
</reference>
<evidence type="ECO:0000256" key="3">
    <source>
        <dbReference type="ARBA" id="ARBA00023163"/>
    </source>
</evidence>
<organism evidence="5 6">
    <name type="scientific">Oryzomonas japonica</name>
    <dbReference type="NCBI Taxonomy" id="2603858"/>
    <lineage>
        <taxon>Bacteria</taxon>
        <taxon>Pseudomonadati</taxon>
        <taxon>Thermodesulfobacteriota</taxon>
        <taxon>Desulfuromonadia</taxon>
        <taxon>Geobacterales</taxon>
        <taxon>Geobacteraceae</taxon>
        <taxon>Oryzomonas</taxon>
    </lineage>
</organism>
<feature type="domain" description="AP2/ERF" evidence="4">
    <location>
        <begin position="37"/>
        <end position="92"/>
    </location>
</feature>
<dbReference type="AlphaFoldDB" id="A0A7J4ZTQ4"/>
<proteinExistence type="predicted"/>
<dbReference type="RefSeq" id="WP_151127536.1">
    <property type="nucleotide sequence ID" value="NZ_VZQZ01000002.1"/>
</dbReference>
<keyword evidence="2" id="KW-0238">DNA-binding</keyword>
<dbReference type="PROSITE" id="PS51032">
    <property type="entry name" value="AP2_ERF"/>
    <property type="match status" value="1"/>
</dbReference>
<dbReference type="Gene3D" id="3.30.730.10">
    <property type="entry name" value="AP2/ERF domain"/>
    <property type="match status" value="1"/>
</dbReference>
<gene>
    <name evidence="5" type="ORF">F6V25_05145</name>
</gene>
<evidence type="ECO:0000256" key="1">
    <source>
        <dbReference type="ARBA" id="ARBA00023015"/>
    </source>
</evidence>
<dbReference type="SUPFAM" id="SSF54171">
    <property type="entry name" value="DNA-binding domain"/>
    <property type="match status" value="1"/>
</dbReference>
<name>A0A7J4ZTQ4_9BACT</name>
<accession>A0A7J4ZTQ4</accession>
<keyword evidence="3" id="KW-0804">Transcription</keyword>
<evidence type="ECO:0000259" key="4">
    <source>
        <dbReference type="PROSITE" id="PS51032"/>
    </source>
</evidence>
<evidence type="ECO:0000313" key="6">
    <source>
        <dbReference type="Proteomes" id="UP000420562"/>
    </source>
</evidence>
<dbReference type="GO" id="GO:0003677">
    <property type="term" value="F:DNA binding"/>
    <property type="evidence" value="ECO:0007669"/>
    <property type="project" value="UniProtKB-KW"/>
</dbReference>
<comment type="caution">
    <text evidence="5">The sequence shown here is derived from an EMBL/GenBank/DDBJ whole genome shotgun (WGS) entry which is preliminary data.</text>
</comment>
<dbReference type="InterPro" id="IPR016177">
    <property type="entry name" value="DNA-bd_dom_sf"/>
</dbReference>
<dbReference type="InterPro" id="IPR036955">
    <property type="entry name" value="AP2/ERF_dom_sf"/>
</dbReference>
<dbReference type="EMBL" id="VZQZ01000002">
    <property type="protein sequence ID" value="KAB0666802.1"/>
    <property type="molecule type" value="Genomic_DNA"/>
</dbReference>
<protein>
    <recommendedName>
        <fullName evidence="4">AP2/ERF domain-containing protein</fullName>
    </recommendedName>
</protein>
<keyword evidence="6" id="KW-1185">Reference proteome</keyword>
<dbReference type="GO" id="GO:0003700">
    <property type="term" value="F:DNA-binding transcription factor activity"/>
    <property type="evidence" value="ECO:0007669"/>
    <property type="project" value="InterPro"/>
</dbReference>